<gene>
    <name evidence="14" type="ORF">CLUMA_CG003847</name>
</gene>
<dbReference type="SUPFAM" id="SSF142877">
    <property type="entry name" value="EndoU-like"/>
    <property type="match status" value="1"/>
</dbReference>
<dbReference type="PANTHER" id="PTHR12439:SF42">
    <property type="entry name" value="ENDORIBONUCLEASE-RELATED"/>
    <property type="match status" value="1"/>
</dbReference>
<dbReference type="PROSITE" id="PS51959">
    <property type="entry name" value="ENDOU"/>
    <property type="match status" value="1"/>
</dbReference>
<dbReference type="GO" id="GO:0046872">
    <property type="term" value="F:metal ion binding"/>
    <property type="evidence" value="ECO:0007669"/>
    <property type="project" value="UniProtKB-UniRule"/>
</dbReference>
<evidence type="ECO:0000256" key="12">
    <source>
        <dbReference type="SAM" id="MobiDB-lite"/>
    </source>
</evidence>
<dbReference type="GO" id="GO:0016829">
    <property type="term" value="F:lyase activity"/>
    <property type="evidence" value="ECO:0007669"/>
    <property type="project" value="UniProtKB-KW"/>
</dbReference>
<dbReference type="EMBL" id="CVRI01000016">
    <property type="protein sequence ID" value="CRK90130.1"/>
    <property type="molecule type" value="Genomic_DNA"/>
</dbReference>
<evidence type="ECO:0000313" key="14">
    <source>
        <dbReference type="EMBL" id="CRK90130.1"/>
    </source>
</evidence>
<evidence type="ECO:0000256" key="1">
    <source>
        <dbReference type="ARBA" id="ARBA00001936"/>
    </source>
</evidence>
<comment type="cofactor">
    <cofactor evidence="1 11">
        <name>Mn(2+)</name>
        <dbReference type="ChEBI" id="CHEBI:29035"/>
    </cofactor>
</comment>
<keyword evidence="9 11" id="KW-0464">Manganese</keyword>
<reference evidence="14 15" key="1">
    <citation type="submission" date="2015-04" db="EMBL/GenBank/DDBJ databases">
        <authorList>
            <person name="Syromyatnikov M.Y."/>
            <person name="Popov V.N."/>
        </authorList>
    </citation>
    <scope>NUCLEOTIDE SEQUENCE [LARGE SCALE GENOMIC DNA]</scope>
</reference>
<comment type="subunit">
    <text evidence="3 11">Monomer.</text>
</comment>
<keyword evidence="4 11" id="KW-0540">Nuclease</keyword>
<evidence type="ECO:0000256" key="4">
    <source>
        <dbReference type="ARBA" id="ARBA00022722"/>
    </source>
</evidence>
<dbReference type="Pfam" id="PF09412">
    <property type="entry name" value="XendoU"/>
    <property type="match status" value="1"/>
</dbReference>
<evidence type="ECO:0000256" key="3">
    <source>
        <dbReference type="ARBA" id="ARBA00011245"/>
    </source>
</evidence>
<dbReference type="InterPro" id="IPR037227">
    <property type="entry name" value="EndoU-like"/>
</dbReference>
<dbReference type="GO" id="GO:0016787">
    <property type="term" value="F:hydrolase activity"/>
    <property type="evidence" value="ECO:0007669"/>
    <property type="project" value="UniProtKB-KW"/>
</dbReference>
<evidence type="ECO:0000313" key="15">
    <source>
        <dbReference type="Proteomes" id="UP000183832"/>
    </source>
</evidence>
<keyword evidence="11" id="KW-0732">Signal</keyword>
<keyword evidence="8 11" id="KW-0694">RNA-binding</keyword>
<feature type="compositionally biased region" description="Polar residues" evidence="12">
    <location>
        <begin position="106"/>
        <end position="115"/>
    </location>
</feature>
<sequence>MKVSLLFVLVFCVHSSYQQMNRQQTQTHSLSYSESDFNPQQPIYRSTTTEAPETTTKKKGFFSSITGFFKSKDKETTTTTQRPTTTKKTVVVSTVNIPTVLSTTTVKTIPSQTPSRVVPPRDDFPTLPPPRFPTATSPTTPGVPKKKDEFPPLPTQPPSRQPPPPSQGPSIPNAWGKPPGVPGSPSQKPQSFFIVTTPTQRPIVQTSTVSSGPVTDAELLTLSDSLFSKDISNPFKYVTVNYQGRTYSSATTDEASQSLLKIDDKLYTLNTVEKMKMMFNNYEQDTSINEYVSPNERKEEDEFIDAVLGTPVMRHAMNFLTQKGIVTSDPQTHRDLLKTIWFNLYSRGMGKIGSSGFEHVFLSEVKNGTVIGLHNWIYMSEVEKSGDLDYKGWTKKIDLGNKGQIAKVRFTLNSLNKPSNSIFIGTSPELELAIYTVCFELRADKDCRLSYGGKDFNIVTHSYRYRGKNLIGSAYPEI</sequence>
<proteinExistence type="inferred from homology"/>
<feature type="compositionally biased region" description="Pro residues" evidence="12">
    <location>
        <begin position="151"/>
        <end position="167"/>
    </location>
</feature>
<evidence type="ECO:0000256" key="5">
    <source>
        <dbReference type="ARBA" id="ARBA00022723"/>
    </source>
</evidence>
<dbReference type="GO" id="GO:0003723">
    <property type="term" value="F:RNA binding"/>
    <property type="evidence" value="ECO:0007669"/>
    <property type="project" value="UniProtKB-UniRule"/>
</dbReference>
<dbReference type="CDD" id="cd21159">
    <property type="entry name" value="XendoU"/>
    <property type="match status" value="1"/>
</dbReference>
<evidence type="ECO:0000259" key="13">
    <source>
        <dbReference type="PROSITE" id="PS51959"/>
    </source>
</evidence>
<evidence type="ECO:0000256" key="2">
    <source>
        <dbReference type="ARBA" id="ARBA00010168"/>
    </source>
</evidence>
<keyword evidence="5 11" id="KW-0479">Metal-binding</keyword>
<name>A0A1J1HRH3_9DIPT</name>
<dbReference type="InterPro" id="IPR039787">
    <property type="entry name" value="ENDOU"/>
</dbReference>
<keyword evidence="6 11" id="KW-0255">Endonuclease</keyword>
<keyword evidence="10" id="KW-0456">Lyase</keyword>
<evidence type="ECO:0000256" key="8">
    <source>
        <dbReference type="ARBA" id="ARBA00022884"/>
    </source>
</evidence>
<feature type="domain" description="EndoU" evidence="13">
    <location>
        <begin position="215"/>
        <end position="478"/>
    </location>
</feature>
<feature type="chain" id="PRO_5026371012" evidence="11">
    <location>
        <begin position="19"/>
        <end position="478"/>
    </location>
</feature>
<accession>A0A1J1HRH3</accession>
<evidence type="ECO:0000256" key="9">
    <source>
        <dbReference type="ARBA" id="ARBA00023211"/>
    </source>
</evidence>
<evidence type="ECO:0000256" key="6">
    <source>
        <dbReference type="ARBA" id="ARBA00022759"/>
    </source>
</evidence>
<evidence type="ECO:0000256" key="11">
    <source>
        <dbReference type="RuleBase" id="RU367085"/>
    </source>
</evidence>
<feature type="region of interest" description="Disordered" evidence="12">
    <location>
        <begin position="106"/>
        <end position="191"/>
    </location>
</feature>
<comment type="similarity">
    <text evidence="2 11">Belongs to the ENDOU family.</text>
</comment>
<dbReference type="PANTHER" id="PTHR12439">
    <property type="entry name" value="PLACENTAL PROTEIN 11-RELATED"/>
    <property type="match status" value="1"/>
</dbReference>
<organism evidence="14 15">
    <name type="scientific">Clunio marinus</name>
    <dbReference type="NCBI Taxonomy" id="568069"/>
    <lineage>
        <taxon>Eukaryota</taxon>
        <taxon>Metazoa</taxon>
        <taxon>Ecdysozoa</taxon>
        <taxon>Arthropoda</taxon>
        <taxon>Hexapoda</taxon>
        <taxon>Insecta</taxon>
        <taxon>Pterygota</taxon>
        <taxon>Neoptera</taxon>
        <taxon>Endopterygota</taxon>
        <taxon>Diptera</taxon>
        <taxon>Nematocera</taxon>
        <taxon>Chironomoidea</taxon>
        <taxon>Chironomidae</taxon>
        <taxon>Clunio</taxon>
    </lineage>
</organism>
<evidence type="ECO:0000256" key="7">
    <source>
        <dbReference type="ARBA" id="ARBA00022801"/>
    </source>
</evidence>
<keyword evidence="15" id="KW-1185">Reference proteome</keyword>
<dbReference type="OrthoDB" id="430326at2759"/>
<dbReference type="Proteomes" id="UP000183832">
    <property type="component" value="Unassembled WGS sequence"/>
</dbReference>
<protein>
    <submittedName>
        <fullName evidence="14">CLUMA_CG003847, isoform A</fullName>
    </submittedName>
</protein>
<keyword evidence="7 11" id="KW-0378">Hydrolase</keyword>
<dbReference type="AlphaFoldDB" id="A0A1J1HRH3"/>
<feature type="signal peptide" evidence="11">
    <location>
        <begin position="1"/>
        <end position="18"/>
    </location>
</feature>
<evidence type="ECO:0000256" key="10">
    <source>
        <dbReference type="ARBA" id="ARBA00023239"/>
    </source>
</evidence>
<dbReference type="GO" id="GO:0004521">
    <property type="term" value="F:RNA endonuclease activity"/>
    <property type="evidence" value="ECO:0007669"/>
    <property type="project" value="UniProtKB-UniRule"/>
</dbReference>
<dbReference type="InterPro" id="IPR018998">
    <property type="entry name" value="EndoU_C"/>
</dbReference>